<sequence>MTHLHRTASPTPLSFETLVETYQHRVYSICYKFLKNAQDAEDVSQEVFVDIYRNFDQFRGDAALSTWVYRIAVNRCMDHLRTQKRKKRNAFAFFNKENSELERLSPPTEFHPHAQLEQKEKETLLGQAIEKLPERQRVAFTLAKIDGMKQDDVAQIMNTTVASVESLLIRAKNKLKDELSGYFK</sequence>
<dbReference type="AlphaFoldDB" id="A0A2W7MVR1"/>
<feature type="domain" description="RNA polymerase sigma-70 region 2" evidence="6">
    <location>
        <begin position="18"/>
        <end position="85"/>
    </location>
</feature>
<accession>A0A2W7MVR1</accession>
<dbReference type="SUPFAM" id="SSF88946">
    <property type="entry name" value="Sigma2 domain of RNA polymerase sigma factors"/>
    <property type="match status" value="1"/>
</dbReference>
<gene>
    <name evidence="8" type="ORF">LX69_02970</name>
</gene>
<dbReference type="Proteomes" id="UP000249239">
    <property type="component" value="Unassembled WGS sequence"/>
</dbReference>
<keyword evidence="2" id="KW-0805">Transcription regulation</keyword>
<feature type="domain" description="RNA polymerase sigma factor 70 region 4 type 2" evidence="7">
    <location>
        <begin position="125"/>
        <end position="175"/>
    </location>
</feature>
<dbReference type="InterPro" id="IPR013325">
    <property type="entry name" value="RNA_pol_sigma_r2"/>
</dbReference>
<dbReference type="InterPro" id="IPR013249">
    <property type="entry name" value="RNA_pol_sigma70_r4_t2"/>
</dbReference>
<evidence type="ECO:0000256" key="2">
    <source>
        <dbReference type="ARBA" id="ARBA00023015"/>
    </source>
</evidence>
<evidence type="ECO:0000259" key="6">
    <source>
        <dbReference type="Pfam" id="PF04542"/>
    </source>
</evidence>
<reference evidence="8 9" key="1">
    <citation type="submission" date="2018-06" db="EMBL/GenBank/DDBJ databases">
        <title>Genomic Encyclopedia of Archaeal and Bacterial Type Strains, Phase II (KMG-II): from individual species to whole genera.</title>
        <authorList>
            <person name="Goeker M."/>
        </authorList>
    </citation>
    <scope>NUCLEOTIDE SEQUENCE [LARGE SCALE GENOMIC DNA]</scope>
    <source>
        <strain evidence="8 9">DSM 6779</strain>
    </source>
</reference>
<evidence type="ECO:0000313" key="8">
    <source>
        <dbReference type="EMBL" id="PZX12245.1"/>
    </source>
</evidence>
<evidence type="ECO:0000256" key="5">
    <source>
        <dbReference type="ARBA" id="ARBA00023163"/>
    </source>
</evidence>
<dbReference type="InterPro" id="IPR007627">
    <property type="entry name" value="RNA_pol_sigma70_r2"/>
</dbReference>
<dbReference type="Pfam" id="PF08281">
    <property type="entry name" value="Sigma70_r4_2"/>
    <property type="match status" value="1"/>
</dbReference>
<evidence type="ECO:0000259" key="7">
    <source>
        <dbReference type="Pfam" id="PF08281"/>
    </source>
</evidence>
<dbReference type="GO" id="GO:0003677">
    <property type="term" value="F:DNA binding"/>
    <property type="evidence" value="ECO:0007669"/>
    <property type="project" value="UniProtKB-KW"/>
</dbReference>
<dbReference type="Gene3D" id="1.10.1740.10">
    <property type="match status" value="1"/>
</dbReference>
<dbReference type="NCBIfam" id="TIGR02937">
    <property type="entry name" value="sigma70-ECF"/>
    <property type="match status" value="1"/>
</dbReference>
<dbReference type="Pfam" id="PF04542">
    <property type="entry name" value="Sigma70_r2"/>
    <property type="match status" value="1"/>
</dbReference>
<dbReference type="InterPro" id="IPR039425">
    <property type="entry name" value="RNA_pol_sigma-70-like"/>
</dbReference>
<dbReference type="GO" id="GO:0016987">
    <property type="term" value="F:sigma factor activity"/>
    <property type="evidence" value="ECO:0007669"/>
    <property type="project" value="UniProtKB-KW"/>
</dbReference>
<dbReference type="InterPro" id="IPR036388">
    <property type="entry name" value="WH-like_DNA-bd_sf"/>
</dbReference>
<proteinExistence type="inferred from homology"/>
<dbReference type="PANTHER" id="PTHR43133">
    <property type="entry name" value="RNA POLYMERASE ECF-TYPE SIGMA FACTO"/>
    <property type="match status" value="1"/>
</dbReference>
<keyword evidence="5" id="KW-0804">Transcription</keyword>
<evidence type="ECO:0000256" key="1">
    <source>
        <dbReference type="ARBA" id="ARBA00010641"/>
    </source>
</evidence>
<dbReference type="Gene3D" id="1.10.10.10">
    <property type="entry name" value="Winged helix-like DNA-binding domain superfamily/Winged helix DNA-binding domain"/>
    <property type="match status" value="1"/>
</dbReference>
<dbReference type="RefSeq" id="WP_111446777.1">
    <property type="nucleotide sequence ID" value="NZ_QKZK01000033.1"/>
</dbReference>
<dbReference type="SUPFAM" id="SSF88659">
    <property type="entry name" value="Sigma3 and sigma4 domains of RNA polymerase sigma factors"/>
    <property type="match status" value="1"/>
</dbReference>
<evidence type="ECO:0000256" key="3">
    <source>
        <dbReference type="ARBA" id="ARBA00023082"/>
    </source>
</evidence>
<protein>
    <submittedName>
        <fullName evidence="8">RNA polymerase sigma-70 factor (ECF subfamily)</fullName>
    </submittedName>
</protein>
<keyword evidence="4" id="KW-0238">DNA-binding</keyword>
<evidence type="ECO:0000256" key="4">
    <source>
        <dbReference type="ARBA" id="ARBA00023125"/>
    </source>
</evidence>
<dbReference type="OrthoDB" id="9780326at2"/>
<dbReference type="EMBL" id="QKZK01000033">
    <property type="protein sequence ID" value="PZX12245.1"/>
    <property type="molecule type" value="Genomic_DNA"/>
</dbReference>
<keyword evidence="9" id="KW-1185">Reference proteome</keyword>
<dbReference type="InterPro" id="IPR013324">
    <property type="entry name" value="RNA_pol_sigma_r3/r4-like"/>
</dbReference>
<organism evidence="8 9">
    <name type="scientific">Breznakibacter xylanolyticus</name>
    <dbReference type="NCBI Taxonomy" id="990"/>
    <lineage>
        <taxon>Bacteria</taxon>
        <taxon>Pseudomonadati</taxon>
        <taxon>Bacteroidota</taxon>
        <taxon>Bacteroidia</taxon>
        <taxon>Marinilabiliales</taxon>
        <taxon>Marinilabiliaceae</taxon>
        <taxon>Breznakibacter</taxon>
    </lineage>
</organism>
<dbReference type="PANTHER" id="PTHR43133:SF8">
    <property type="entry name" value="RNA POLYMERASE SIGMA FACTOR HI_1459-RELATED"/>
    <property type="match status" value="1"/>
</dbReference>
<evidence type="ECO:0000313" key="9">
    <source>
        <dbReference type="Proteomes" id="UP000249239"/>
    </source>
</evidence>
<keyword evidence="3" id="KW-0731">Sigma factor</keyword>
<name>A0A2W7MVR1_9BACT</name>
<dbReference type="CDD" id="cd06171">
    <property type="entry name" value="Sigma70_r4"/>
    <property type="match status" value="1"/>
</dbReference>
<comment type="similarity">
    <text evidence="1">Belongs to the sigma-70 factor family. ECF subfamily.</text>
</comment>
<dbReference type="GO" id="GO:0006352">
    <property type="term" value="P:DNA-templated transcription initiation"/>
    <property type="evidence" value="ECO:0007669"/>
    <property type="project" value="InterPro"/>
</dbReference>
<dbReference type="InterPro" id="IPR014284">
    <property type="entry name" value="RNA_pol_sigma-70_dom"/>
</dbReference>
<comment type="caution">
    <text evidence="8">The sequence shown here is derived from an EMBL/GenBank/DDBJ whole genome shotgun (WGS) entry which is preliminary data.</text>
</comment>